<dbReference type="AlphaFoldDB" id="A0ABC9E4Z1"/>
<dbReference type="InterPro" id="IPR005174">
    <property type="entry name" value="KIB1-4_b-propeller"/>
</dbReference>
<dbReference type="PANTHER" id="PTHR33110:SF138">
    <property type="entry name" value="DUF295 DOMAIN-CONTAINING PROTEIN"/>
    <property type="match status" value="1"/>
</dbReference>
<keyword evidence="3" id="KW-1185">Reference proteome</keyword>
<dbReference type="Proteomes" id="UP001497457">
    <property type="component" value="Chromosome 36b"/>
</dbReference>
<reference evidence="2" key="1">
    <citation type="submission" date="2024-10" db="EMBL/GenBank/DDBJ databases">
        <authorList>
            <person name="Ryan C."/>
        </authorList>
    </citation>
    <scope>NUCLEOTIDE SEQUENCE [LARGE SCALE GENOMIC DNA]</scope>
</reference>
<name>A0ABC9E4Z1_9POAL</name>
<dbReference type="PANTHER" id="PTHR33110">
    <property type="entry name" value="F-BOX/KELCH-REPEAT PROTEIN-RELATED"/>
    <property type="match status" value="1"/>
</dbReference>
<evidence type="ECO:0000259" key="1">
    <source>
        <dbReference type="Pfam" id="PF03478"/>
    </source>
</evidence>
<evidence type="ECO:0000313" key="3">
    <source>
        <dbReference type="Proteomes" id="UP001497457"/>
    </source>
</evidence>
<dbReference type="EMBL" id="OZ075146">
    <property type="protein sequence ID" value="CAL5051039.1"/>
    <property type="molecule type" value="Genomic_DNA"/>
</dbReference>
<feature type="domain" description="KIB1-4 beta-propeller" evidence="1">
    <location>
        <begin position="24"/>
        <end position="168"/>
    </location>
</feature>
<sequence>MTAVHYFLPRPPPLPWPTLPNGTFLSIPRGEIHCMPILDDARCYGSTDNWIFLVHRDGKCSLVNPFSKDTLELPNLSTICGREIDVYSELRPHELCKLAVPSPLRSSPDSLVVIMHDDCICICQPPVLTDAIRQPFPLIHQVLFFDGKLYALDLCQRLLILEIDEGIGSMPKISSIECIIDSPNGFSGTPEPLSKDGVPECQAWSVEKGKRVGWLQSAADPLRDSGVYNIRNVKITPLLSESSTSPINLVGQWRPTWVFPTEAI</sequence>
<dbReference type="Pfam" id="PF03478">
    <property type="entry name" value="Beta-prop_KIB1-4"/>
    <property type="match status" value="1"/>
</dbReference>
<gene>
    <name evidence="2" type="ORF">URODEC1_LOCUS91896</name>
</gene>
<organism evidence="2 3">
    <name type="scientific">Urochloa decumbens</name>
    <dbReference type="NCBI Taxonomy" id="240449"/>
    <lineage>
        <taxon>Eukaryota</taxon>
        <taxon>Viridiplantae</taxon>
        <taxon>Streptophyta</taxon>
        <taxon>Embryophyta</taxon>
        <taxon>Tracheophyta</taxon>
        <taxon>Spermatophyta</taxon>
        <taxon>Magnoliopsida</taxon>
        <taxon>Liliopsida</taxon>
        <taxon>Poales</taxon>
        <taxon>Poaceae</taxon>
        <taxon>PACMAD clade</taxon>
        <taxon>Panicoideae</taxon>
        <taxon>Panicodae</taxon>
        <taxon>Paniceae</taxon>
        <taxon>Melinidinae</taxon>
        <taxon>Urochloa</taxon>
    </lineage>
</organism>
<protein>
    <recommendedName>
        <fullName evidence="1">KIB1-4 beta-propeller domain-containing protein</fullName>
    </recommendedName>
</protein>
<proteinExistence type="predicted"/>
<accession>A0ABC9E4Z1</accession>
<evidence type="ECO:0000313" key="2">
    <source>
        <dbReference type="EMBL" id="CAL5051039.1"/>
    </source>
</evidence>